<feature type="region of interest" description="Disordered" evidence="1">
    <location>
        <begin position="78"/>
        <end position="142"/>
    </location>
</feature>
<dbReference type="RefSeq" id="WP_222607979.1">
    <property type="nucleotide sequence ID" value="NZ_CP081958.1"/>
</dbReference>
<feature type="region of interest" description="Disordered" evidence="1">
    <location>
        <begin position="1"/>
        <end position="27"/>
    </location>
</feature>
<dbReference type="Gene3D" id="3.20.20.80">
    <property type="entry name" value="Glycosidases"/>
    <property type="match status" value="1"/>
</dbReference>
<accession>A0A8T8WEH0</accession>
<evidence type="ECO:0000256" key="1">
    <source>
        <dbReference type="SAM" id="MobiDB-lite"/>
    </source>
</evidence>
<feature type="compositionally biased region" description="Low complexity" evidence="1">
    <location>
        <begin position="104"/>
        <end position="122"/>
    </location>
</feature>
<dbReference type="CDD" id="cd11313">
    <property type="entry name" value="AmyAc_arch_bac_AmyA"/>
    <property type="match status" value="1"/>
</dbReference>
<dbReference type="PANTHER" id="PTHR10357">
    <property type="entry name" value="ALPHA-AMYLASE FAMILY MEMBER"/>
    <property type="match status" value="1"/>
</dbReference>
<dbReference type="InterPro" id="IPR053556">
    <property type="entry name" value="GH13_alpha-amylase"/>
</dbReference>
<dbReference type="GeneID" id="67177109"/>
<evidence type="ECO:0000313" key="3">
    <source>
        <dbReference type="EMBL" id="QZP38176.1"/>
    </source>
</evidence>
<proteinExistence type="predicted"/>
<dbReference type="AlphaFoldDB" id="A0A8T8WEH0"/>
<organism evidence="3 4">
    <name type="scientific">Halobaculum magnesiiphilum</name>
    <dbReference type="NCBI Taxonomy" id="1017351"/>
    <lineage>
        <taxon>Archaea</taxon>
        <taxon>Methanobacteriati</taxon>
        <taxon>Methanobacteriota</taxon>
        <taxon>Stenosarchaea group</taxon>
        <taxon>Halobacteria</taxon>
        <taxon>Halobacteriales</taxon>
        <taxon>Haloferacaceae</taxon>
        <taxon>Halobaculum</taxon>
    </lineage>
</organism>
<name>A0A8T8WEH0_9EURY</name>
<evidence type="ECO:0000313" key="4">
    <source>
        <dbReference type="Proteomes" id="UP000826254"/>
    </source>
</evidence>
<dbReference type="NCBIfam" id="NF041321">
    <property type="entry name" value="Alpha-amyl_MalA_Halo"/>
    <property type="match status" value="1"/>
</dbReference>
<dbReference type="EMBL" id="CP081958">
    <property type="protein sequence ID" value="QZP38176.1"/>
    <property type="molecule type" value="Genomic_DNA"/>
</dbReference>
<dbReference type="GO" id="GO:0016798">
    <property type="term" value="F:hydrolase activity, acting on glycosyl bonds"/>
    <property type="evidence" value="ECO:0007669"/>
    <property type="project" value="UniProtKB-KW"/>
</dbReference>
<sequence length="645" mass="70311">MEHPGQPRVCAAGEAVELAPRDPDPGVDYEWSVVQAPAGSTAETGEEPVQWFEPDVPGRYRLRLAGGGTTHDLTVRAFAPGTAPAGGDGRSASGDAVGDDRSGQEGQRSGSGSAAGSATHSGSIGGGGDPERPRVHLETAVGDEEVRIDARLDPATGTRVEFLLDDRDDLGESDVTVEGGTLTVARDRLPERARVYAVPLTDDAYGVQDAVDLRRAGDEVAVDRPYDPPEWALDSTIYEVYVRTFADPERGREPFEAIRGRLDRLDELGVDTLWLTPVLQHDGEPHGYNITDFFEIAADLGGREEYEAMVDAAHERGMTVLFDLVCNHSARDHPFFQDAYGDPDSKYYDWYEWQENGEPGTYFDWELIANFDFSSLEVRRHLLDAVDEWAPLVDGFRCDMAWAVPDGFWTEVHDRVKAHDSEFLLLDETIPYIPDFQGGLFDMHFDSTTAFTLREVGAGNRPAEAVLDAVDQRRSVGFPEHASFMLYHENHDESRYLASYGEDAAFASAGALATLPGAPMVYAGQETGQLGRRDQLDYGNARTDLTEHYRRLLALRGDHPALAHRATLSRVDYEVAAGSAESVVAYRREAADGEAVVVALNFAPEPATVAVDPAVGTEDLVTGAAVRRDDGAVTVDDVVVVPVRG</sequence>
<dbReference type="KEGG" id="hmp:K6T50_03165"/>
<reference evidence="3 4" key="1">
    <citation type="journal article" date="2021" name="Int. J. Syst. Evol. Microbiol.">
        <title>Halobaculum halophilum sp. nov. and Halobaculum salinum sp. nov., isolated from salt lake and saline soil.</title>
        <authorList>
            <person name="Cui H.L."/>
            <person name="Shi X.W."/>
            <person name="Yin X.M."/>
            <person name="Yang X.Y."/>
            <person name="Hou J."/>
            <person name="Zhu L."/>
        </authorList>
    </citation>
    <scope>NUCLEOTIDE SEQUENCE [LARGE SCALE GENOMIC DNA]</scope>
    <source>
        <strain evidence="3 4">NBRC 109044</strain>
    </source>
</reference>
<evidence type="ECO:0000259" key="2">
    <source>
        <dbReference type="SMART" id="SM00642"/>
    </source>
</evidence>
<keyword evidence="4" id="KW-1185">Reference proteome</keyword>
<dbReference type="Proteomes" id="UP000826254">
    <property type="component" value="Chromosome"/>
</dbReference>
<dbReference type="InterPro" id="IPR017853">
    <property type="entry name" value="GH"/>
</dbReference>
<dbReference type="SUPFAM" id="SSF51445">
    <property type="entry name" value="(Trans)glycosidases"/>
    <property type="match status" value="1"/>
</dbReference>
<dbReference type="InterPro" id="IPR006047">
    <property type="entry name" value="GH13_cat_dom"/>
</dbReference>
<protein>
    <submittedName>
        <fullName evidence="3">DUF3459 domain-containing protein</fullName>
    </submittedName>
</protein>
<dbReference type="SMART" id="SM00642">
    <property type="entry name" value="Aamy"/>
    <property type="match status" value="1"/>
</dbReference>
<dbReference type="Pfam" id="PF00128">
    <property type="entry name" value="Alpha-amylase"/>
    <property type="match status" value="1"/>
</dbReference>
<feature type="domain" description="Glycosyl hydrolase family 13 catalytic" evidence="2">
    <location>
        <begin position="239"/>
        <end position="556"/>
    </location>
</feature>
<gene>
    <name evidence="3" type="ORF">K6T50_03165</name>
</gene>
<dbReference type="GO" id="GO:0005975">
    <property type="term" value="P:carbohydrate metabolic process"/>
    <property type="evidence" value="ECO:0007669"/>
    <property type="project" value="InterPro"/>
</dbReference>